<evidence type="ECO:0000313" key="2">
    <source>
        <dbReference type="Proteomes" id="UP000789706"/>
    </source>
</evidence>
<dbReference type="AlphaFoldDB" id="A0A9N8Z6R9"/>
<comment type="caution">
    <text evidence="1">The sequence shown here is derived from an EMBL/GenBank/DDBJ whole genome shotgun (WGS) entry which is preliminary data.</text>
</comment>
<organism evidence="1 2">
    <name type="scientific">Diversispora eburnea</name>
    <dbReference type="NCBI Taxonomy" id="1213867"/>
    <lineage>
        <taxon>Eukaryota</taxon>
        <taxon>Fungi</taxon>
        <taxon>Fungi incertae sedis</taxon>
        <taxon>Mucoromycota</taxon>
        <taxon>Glomeromycotina</taxon>
        <taxon>Glomeromycetes</taxon>
        <taxon>Diversisporales</taxon>
        <taxon>Diversisporaceae</taxon>
        <taxon>Diversispora</taxon>
    </lineage>
</organism>
<evidence type="ECO:0000313" key="1">
    <source>
        <dbReference type="EMBL" id="CAG8477255.1"/>
    </source>
</evidence>
<dbReference type="Proteomes" id="UP000789706">
    <property type="component" value="Unassembled WGS sequence"/>
</dbReference>
<name>A0A9N8Z6R9_9GLOM</name>
<gene>
    <name evidence="1" type="ORF">DEBURN_LOCUS3464</name>
</gene>
<reference evidence="1" key="1">
    <citation type="submission" date="2021-06" db="EMBL/GenBank/DDBJ databases">
        <authorList>
            <person name="Kallberg Y."/>
            <person name="Tangrot J."/>
            <person name="Rosling A."/>
        </authorList>
    </citation>
    <scope>NUCLEOTIDE SEQUENCE</scope>
    <source>
        <strain evidence="1">AZ414A</strain>
    </source>
</reference>
<dbReference type="EMBL" id="CAJVPK010000221">
    <property type="protein sequence ID" value="CAG8477255.1"/>
    <property type="molecule type" value="Genomic_DNA"/>
</dbReference>
<accession>A0A9N8Z6R9</accession>
<sequence length="68" mass="7863">MAESINEIKKNGTYYYDVAEGLTPDEDKSIDDVTKSDQTLEMFFKQDKEQKSHEITKIEDTKILGVME</sequence>
<proteinExistence type="predicted"/>
<keyword evidence="2" id="KW-1185">Reference proteome</keyword>
<protein>
    <submittedName>
        <fullName evidence="1">10335_t:CDS:1</fullName>
    </submittedName>
</protein>